<keyword evidence="3" id="KW-1185">Reference proteome</keyword>
<comment type="caution">
    <text evidence="2">The sequence shown here is derived from an EMBL/GenBank/DDBJ whole genome shotgun (WGS) entry which is preliminary data.</text>
</comment>
<dbReference type="Proteomes" id="UP000765509">
    <property type="component" value="Unassembled WGS sequence"/>
</dbReference>
<feature type="region of interest" description="Disordered" evidence="1">
    <location>
        <begin position="1"/>
        <end position="43"/>
    </location>
</feature>
<feature type="compositionally biased region" description="Polar residues" evidence="1">
    <location>
        <begin position="33"/>
        <end position="43"/>
    </location>
</feature>
<dbReference type="EMBL" id="AVOT02011930">
    <property type="protein sequence ID" value="MBW0493141.1"/>
    <property type="molecule type" value="Genomic_DNA"/>
</dbReference>
<proteinExistence type="predicted"/>
<reference evidence="2" key="1">
    <citation type="submission" date="2021-03" db="EMBL/GenBank/DDBJ databases">
        <title>Draft genome sequence of rust myrtle Austropuccinia psidii MF-1, a brazilian biotype.</title>
        <authorList>
            <person name="Quecine M.C."/>
            <person name="Pachon D.M.R."/>
            <person name="Bonatelli M.L."/>
            <person name="Correr F.H."/>
            <person name="Franceschini L.M."/>
            <person name="Leite T.F."/>
            <person name="Margarido G.R.A."/>
            <person name="Almeida C.A."/>
            <person name="Ferrarezi J.A."/>
            <person name="Labate C.A."/>
        </authorList>
    </citation>
    <scope>NUCLEOTIDE SEQUENCE</scope>
    <source>
        <strain evidence="2">MF-1</strain>
    </source>
</reference>
<name>A0A9Q3CXM1_9BASI</name>
<accession>A0A9Q3CXM1</accession>
<evidence type="ECO:0000313" key="3">
    <source>
        <dbReference type="Proteomes" id="UP000765509"/>
    </source>
</evidence>
<protein>
    <submittedName>
        <fullName evidence="2">Uncharacterized protein</fullName>
    </submittedName>
</protein>
<organism evidence="2 3">
    <name type="scientific">Austropuccinia psidii MF-1</name>
    <dbReference type="NCBI Taxonomy" id="1389203"/>
    <lineage>
        <taxon>Eukaryota</taxon>
        <taxon>Fungi</taxon>
        <taxon>Dikarya</taxon>
        <taxon>Basidiomycota</taxon>
        <taxon>Pucciniomycotina</taxon>
        <taxon>Pucciniomycetes</taxon>
        <taxon>Pucciniales</taxon>
        <taxon>Sphaerophragmiaceae</taxon>
        <taxon>Austropuccinia</taxon>
    </lineage>
</organism>
<sequence length="234" mass="27383">MPHTSDTLRTRGKKRERKEAREGLITSKKWPPISTQRNRKPQNFASIQGKPALITCTGQITIINPVVTSKGKLPKAVDNKFEQGTVKGTSQRTEKAYLEPEDLEEDTLETVVYGKTLREIIPILPFTLQFNRILKPEDWNNMDKVLQLHQLLKDLFKWSMDRKRLYLAYHWEELGESFQKIFLKEIDFKALIVNTKGWNPTRKFRLLEQRATRIRQNQVTIQAIEEQLTQTGHN</sequence>
<evidence type="ECO:0000256" key="1">
    <source>
        <dbReference type="SAM" id="MobiDB-lite"/>
    </source>
</evidence>
<evidence type="ECO:0000313" key="2">
    <source>
        <dbReference type="EMBL" id="MBW0493141.1"/>
    </source>
</evidence>
<gene>
    <name evidence="2" type="ORF">O181_032856</name>
</gene>
<dbReference type="AlphaFoldDB" id="A0A9Q3CXM1"/>